<dbReference type="OrthoDB" id="6350731at2"/>
<accession>A0A0A5HXT1</accession>
<feature type="domain" description="Putative Flp pilus-assembly TadG-like N-terminal" evidence="1">
    <location>
        <begin position="13"/>
        <end position="56"/>
    </location>
</feature>
<evidence type="ECO:0000259" key="1">
    <source>
        <dbReference type="Pfam" id="PF13400"/>
    </source>
</evidence>
<sequence>MTKGNQLKQRGMTLVLVTAAMLALIGVAALSIDVNHAMLNKTRLQNSVDAAALAAAIVLDNGGSEAQATAAAKTTLTNVANATGNTEMDFTSAQVVVQFSNDPATFPFSGFDPDEDSYARVAVSNFALSNFFAHVFSVDKNLASTAVAGPSPSNTLVTNVVPIAVCEGEDVGTNGYDPGSIYALKIADQNQSQMGPGNYQLLDFGSGASTVREALAGGYKGAIDISKPVTTKPGNTIGPVGQGLNTRFDDYSGGGVSSTDYPPDVYVKEPVKSAKLDNDGNVDYSDTSGAGGQPWGYEDYLAALPDCTGDSACRINSGGQENRRILVIPVVDCTGASGGTSNFNVTALACFFMLQQAPTSNSGKEAVFGEFIEDCTVSGGVPGQNSSNDGPYRIVLYRDPHGEES</sequence>
<dbReference type="InterPro" id="IPR028087">
    <property type="entry name" value="Tad_N"/>
</dbReference>
<proteinExistence type="predicted"/>
<dbReference type="RefSeq" id="WP_038189677.1">
    <property type="nucleotide sequence ID" value="NZ_JRWP01000008.1"/>
</dbReference>
<dbReference type="Pfam" id="PF13400">
    <property type="entry name" value="Tad"/>
    <property type="match status" value="1"/>
</dbReference>
<dbReference type="EMBL" id="JRWP01000008">
    <property type="protein sequence ID" value="KGY09075.1"/>
    <property type="molecule type" value="Genomic_DNA"/>
</dbReference>
<dbReference type="Proteomes" id="UP000030451">
    <property type="component" value="Unassembled WGS sequence"/>
</dbReference>
<evidence type="ECO:0000313" key="2">
    <source>
        <dbReference type="EMBL" id="KGY09075.1"/>
    </source>
</evidence>
<evidence type="ECO:0000313" key="3">
    <source>
        <dbReference type="Proteomes" id="UP000030451"/>
    </source>
</evidence>
<reference evidence="2 3" key="1">
    <citation type="submission" date="2014-10" db="EMBL/GenBank/DDBJ databases">
        <title>Genome sequencing of Vibrio sinaloensis T08.</title>
        <authorList>
            <person name="Chan K.-G."/>
            <person name="Mohamad N.I."/>
        </authorList>
    </citation>
    <scope>NUCLEOTIDE SEQUENCE [LARGE SCALE GENOMIC DNA]</scope>
    <source>
        <strain evidence="2 3">T08</strain>
    </source>
</reference>
<organism evidence="2 3">
    <name type="scientific">Photobacterium sp. (strain ATCC 43367)</name>
    <dbReference type="NCBI Taxonomy" id="379097"/>
    <lineage>
        <taxon>Bacteria</taxon>
        <taxon>Pseudomonadati</taxon>
        <taxon>Pseudomonadota</taxon>
        <taxon>Gammaproteobacteria</taxon>
        <taxon>Vibrionales</taxon>
        <taxon>Vibrionaceae</taxon>
        <taxon>Vibrio</taxon>
        <taxon>Vibrio oreintalis group</taxon>
    </lineage>
</organism>
<dbReference type="AlphaFoldDB" id="A0A0A5HXT1"/>
<protein>
    <submittedName>
        <fullName evidence="2">Pilus assembly protein</fullName>
    </submittedName>
</protein>
<name>A0A0A5HXT1_PHOS4</name>
<comment type="caution">
    <text evidence="2">The sequence shown here is derived from an EMBL/GenBank/DDBJ whole genome shotgun (WGS) entry which is preliminary data.</text>
</comment>
<gene>
    <name evidence="2" type="ORF">NM06_07370</name>
</gene>
<dbReference type="STRING" id="379097.SE23_01460"/>